<name>A0A840EXE9_9ACTN</name>
<dbReference type="SUPFAM" id="SSF48317">
    <property type="entry name" value="Acid phosphatase/Vanadium-dependent haloperoxidase"/>
    <property type="match status" value="1"/>
</dbReference>
<gene>
    <name evidence="3" type="ORF">BKA16_002813</name>
</gene>
<keyword evidence="1" id="KW-0812">Transmembrane</keyword>
<evidence type="ECO:0000259" key="2">
    <source>
        <dbReference type="SMART" id="SM00014"/>
    </source>
</evidence>
<feature type="domain" description="Phosphatidic acid phosphatase type 2/haloperoxidase" evidence="2">
    <location>
        <begin position="85"/>
        <end position="197"/>
    </location>
</feature>
<accession>A0A840EXE9</accession>
<dbReference type="EC" id="3.6.1.27" evidence="3"/>
<dbReference type="RefSeq" id="WP_183371212.1">
    <property type="nucleotide sequence ID" value="NZ_BAABHL010000016.1"/>
</dbReference>
<dbReference type="AlphaFoldDB" id="A0A840EXE9"/>
<comment type="caution">
    <text evidence="3">The sequence shown here is derived from an EMBL/GenBank/DDBJ whole genome shotgun (WGS) entry which is preliminary data.</text>
</comment>
<dbReference type="InterPro" id="IPR000326">
    <property type="entry name" value="PAP2/HPO"/>
</dbReference>
<evidence type="ECO:0000313" key="4">
    <source>
        <dbReference type="Proteomes" id="UP000551501"/>
    </source>
</evidence>
<keyword evidence="1" id="KW-1133">Transmembrane helix</keyword>
<dbReference type="Pfam" id="PF01569">
    <property type="entry name" value="PAP2"/>
    <property type="match status" value="1"/>
</dbReference>
<keyword evidence="4" id="KW-1185">Reference proteome</keyword>
<organism evidence="3 4">
    <name type="scientific">Gordonia humi</name>
    <dbReference type="NCBI Taxonomy" id="686429"/>
    <lineage>
        <taxon>Bacteria</taxon>
        <taxon>Bacillati</taxon>
        <taxon>Actinomycetota</taxon>
        <taxon>Actinomycetes</taxon>
        <taxon>Mycobacteriales</taxon>
        <taxon>Gordoniaceae</taxon>
        <taxon>Gordonia</taxon>
    </lineage>
</organism>
<feature type="transmembrane region" description="Helical" evidence="1">
    <location>
        <begin position="124"/>
        <end position="144"/>
    </location>
</feature>
<dbReference type="EMBL" id="JACIFP010000001">
    <property type="protein sequence ID" value="MBB4136261.1"/>
    <property type="molecule type" value="Genomic_DNA"/>
</dbReference>
<evidence type="ECO:0000256" key="1">
    <source>
        <dbReference type="SAM" id="Phobius"/>
    </source>
</evidence>
<dbReference type="InterPro" id="IPR036938">
    <property type="entry name" value="PAP2/HPO_sf"/>
</dbReference>
<dbReference type="SMART" id="SM00014">
    <property type="entry name" value="acidPPc"/>
    <property type="match status" value="1"/>
</dbReference>
<feature type="transmembrane region" description="Helical" evidence="1">
    <location>
        <begin position="182"/>
        <end position="200"/>
    </location>
</feature>
<proteinExistence type="predicted"/>
<keyword evidence="1" id="KW-0472">Membrane</keyword>
<keyword evidence="3" id="KW-0378">Hydrolase</keyword>
<dbReference type="Proteomes" id="UP000551501">
    <property type="component" value="Unassembled WGS sequence"/>
</dbReference>
<feature type="transmembrane region" description="Helical" evidence="1">
    <location>
        <begin position="56"/>
        <end position="75"/>
    </location>
</feature>
<reference evidence="3 4" key="1">
    <citation type="submission" date="2020-08" db="EMBL/GenBank/DDBJ databases">
        <title>Sequencing the genomes of 1000 actinobacteria strains.</title>
        <authorList>
            <person name="Klenk H.-P."/>
        </authorList>
    </citation>
    <scope>NUCLEOTIDE SEQUENCE [LARGE SCALE GENOMIC DNA]</scope>
    <source>
        <strain evidence="3 4">DSM 45298</strain>
    </source>
</reference>
<evidence type="ECO:0000313" key="3">
    <source>
        <dbReference type="EMBL" id="MBB4136261.1"/>
    </source>
</evidence>
<dbReference type="GO" id="GO:0050380">
    <property type="term" value="F:undecaprenyl-diphosphatase activity"/>
    <property type="evidence" value="ECO:0007669"/>
    <property type="project" value="UniProtKB-EC"/>
</dbReference>
<dbReference type="Gene3D" id="1.20.144.10">
    <property type="entry name" value="Phosphatidic acid phosphatase type 2/haloperoxidase"/>
    <property type="match status" value="1"/>
</dbReference>
<feature type="transmembrane region" description="Helical" evidence="1">
    <location>
        <begin position="151"/>
        <end position="170"/>
    </location>
</feature>
<sequence length="219" mass="22671">MHSRSRPLAAVSAFVVLTIAVAIMKRPLYRDRMITRWLVGHRRGWLVDLAHGYSTLLGPIVVAGLAAVCATILAIRRRSGRTAAAVLAAVWGSMTLAEIVSVLVERRRPPAEIQLDGLETAASSFPSLHTTGVTALVLVVALIAAPRDRGAARTGVLVAAGLIALLAAAARVELGMSWTSDAVGGLLLGAAAAQIAAHVLDRRAPVSITGSGRDDGAVA</sequence>
<protein>
    <submittedName>
        <fullName evidence="3">Undecaprenyl-diphosphatase</fullName>
        <ecNumber evidence="3">3.6.1.27</ecNumber>
    </submittedName>
</protein>
<feature type="transmembrane region" description="Helical" evidence="1">
    <location>
        <begin position="82"/>
        <end position="104"/>
    </location>
</feature>